<keyword evidence="2" id="KW-1185">Reference proteome</keyword>
<dbReference type="Proteomes" id="UP000186817">
    <property type="component" value="Unassembled WGS sequence"/>
</dbReference>
<reference evidence="1 2" key="1">
    <citation type="submission" date="2016-02" db="EMBL/GenBank/DDBJ databases">
        <title>Genome analysis of coral dinoflagellate symbionts highlights evolutionary adaptations to a symbiotic lifestyle.</title>
        <authorList>
            <person name="Aranda M."/>
            <person name="Li Y."/>
            <person name="Liew Y.J."/>
            <person name="Baumgarten S."/>
            <person name="Simakov O."/>
            <person name="Wilson M."/>
            <person name="Piel J."/>
            <person name="Ashoor H."/>
            <person name="Bougouffa S."/>
            <person name="Bajic V.B."/>
            <person name="Ryu T."/>
            <person name="Ravasi T."/>
            <person name="Bayer T."/>
            <person name="Micklem G."/>
            <person name="Kim H."/>
            <person name="Bhak J."/>
            <person name="Lajeunesse T.C."/>
            <person name="Voolstra C.R."/>
        </authorList>
    </citation>
    <scope>NUCLEOTIDE SEQUENCE [LARGE SCALE GENOMIC DNA]</scope>
    <source>
        <strain evidence="1 2">CCMP2467</strain>
    </source>
</reference>
<proteinExistence type="predicted"/>
<sequence length="80" mass="8866">MAIRLVAEYHNAVIGLFADVSAWRCAAQELDNMLWSSCKLDRISLKASLAACDASSSWRLAMRILRHSDTSNKEINAAVQ</sequence>
<feature type="non-terminal residue" evidence="1">
    <location>
        <position position="80"/>
    </location>
</feature>
<gene>
    <name evidence="1" type="ORF">AK812_SmicGene43734</name>
</gene>
<dbReference type="EMBL" id="LSRX01002052">
    <property type="protein sequence ID" value="OLP76344.1"/>
    <property type="molecule type" value="Genomic_DNA"/>
</dbReference>
<organism evidence="1 2">
    <name type="scientific">Symbiodinium microadriaticum</name>
    <name type="common">Dinoflagellate</name>
    <name type="synonym">Zooxanthella microadriatica</name>
    <dbReference type="NCBI Taxonomy" id="2951"/>
    <lineage>
        <taxon>Eukaryota</taxon>
        <taxon>Sar</taxon>
        <taxon>Alveolata</taxon>
        <taxon>Dinophyceae</taxon>
        <taxon>Suessiales</taxon>
        <taxon>Symbiodiniaceae</taxon>
        <taxon>Symbiodinium</taxon>
    </lineage>
</organism>
<evidence type="ECO:0000313" key="1">
    <source>
        <dbReference type="EMBL" id="OLP76344.1"/>
    </source>
</evidence>
<evidence type="ECO:0000313" key="2">
    <source>
        <dbReference type="Proteomes" id="UP000186817"/>
    </source>
</evidence>
<comment type="caution">
    <text evidence="1">The sequence shown here is derived from an EMBL/GenBank/DDBJ whole genome shotgun (WGS) entry which is preliminary data.</text>
</comment>
<name>A0A1Q9C0A5_SYMMI</name>
<protein>
    <submittedName>
        <fullName evidence="1">Uncharacterized protein</fullName>
    </submittedName>
</protein>
<dbReference type="AlphaFoldDB" id="A0A1Q9C0A5"/>
<accession>A0A1Q9C0A5</accession>